<feature type="compositionally biased region" description="Basic and acidic residues" evidence="1">
    <location>
        <begin position="169"/>
        <end position="179"/>
    </location>
</feature>
<comment type="caution">
    <text evidence="2">The sequence shown here is derived from an EMBL/GenBank/DDBJ whole genome shotgun (WGS) entry which is preliminary data.</text>
</comment>
<proteinExistence type="predicted"/>
<dbReference type="Proteomes" id="UP000281677">
    <property type="component" value="Unassembled WGS sequence"/>
</dbReference>
<accession>A0A3M7IRR8</accession>
<evidence type="ECO:0000313" key="2">
    <source>
        <dbReference type="EMBL" id="RMZ28224.1"/>
    </source>
</evidence>
<name>A0A3M7IRR8_HORWE</name>
<sequence>MFYSAPFIQDVSPAKSRPYGSKSNTDTNEESDSEMEKFAACLADGERTNRYLAGRAAAEGKQGKRRWSLRRLSVAEPERDEEQIKPPSQDQTAKGLPTGTESGFDGATDHLKPTGHQQVAINGRVGSFRILSQTTEAVRERFLRRNEDEASSPRASTALTRIAPPPDAAQHECRNDQGNKRPSGLQQSKSMFDFGLRRSTQAQPKQPEHRRIGYRNFSMKSAVDNQLVIRSARPENKVQHNSSPKSCFQLIPRKVRLPAIAKEDMALTHMKRGSYHVKGTRFELLKPPVPTSRLEIPPRGASKNFSMPRRQKSGLERLPQELRKRIFGLVLVESRELLVCGCGKCDVDAVSVQPPLTMTNRQFRSEALSVYYKENRFLLKGTYDYRDQAPVWLATLSQSSRNMLRHVEINTHDVIGAIAMMATLGLQLAYCLPRREHLLVMSNVERQTIWLTFTASEPNRGEIGKVEPTPTTPLRVWDDKERFVPQRGYTSTGIQDNISTSSTVGTSILDPKFEQDAGYDSAEYQQAVVFGRGMMACKARGKVVTINSPSKSAKKVTGLKPAVCAKLPKAPKSRKALLPAASPVRRYSVGREILRASSDLTAPGN</sequence>
<dbReference type="VEuPathDB" id="FungiDB:BTJ68_04123"/>
<dbReference type="InterPro" id="IPR038883">
    <property type="entry name" value="AN11006-like"/>
</dbReference>
<evidence type="ECO:0000256" key="1">
    <source>
        <dbReference type="SAM" id="MobiDB-lite"/>
    </source>
</evidence>
<dbReference type="PANTHER" id="PTHR42085:SF1">
    <property type="entry name" value="F-BOX DOMAIN-CONTAINING PROTEIN"/>
    <property type="match status" value="1"/>
</dbReference>
<organism evidence="2 3">
    <name type="scientific">Hortaea werneckii</name>
    <name type="common">Black yeast</name>
    <name type="synonym">Cladosporium werneckii</name>
    <dbReference type="NCBI Taxonomy" id="91943"/>
    <lineage>
        <taxon>Eukaryota</taxon>
        <taxon>Fungi</taxon>
        <taxon>Dikarya</taxon>
        <taxon>Ascomycota</taxon>
        <taxon>Pezizomycotina</taxon>
        <taxon>Dothideomycetes</taxon>
        <taxon>Dothideomycetidae</taxon>
        <taxon>Mycosphaerellales</taxon>
        <taxon>Teratosphaeriaceae</taxon>
        <taxon>Hortaea</taxon>
    </lineage>
</organism>
<feature type="region of interest" description="Disordered" evidence="1">
    <location>
        <begin position="55"/>
        <end position="113"/>
    </location>
</feature>
<dbReference type="AlphaFoldDB" id="A0A3M7IRR8"/>
<protein>
    <recommendedName>
        <fullName evidence="4">F-box domain-containing protein</fullName>
    </recommendedName>
</protein>
<gene>
    <name evidence="2" type="ORF">D0859_07678</name>
</gene>
<reference evidence="2 3" key="1">
    <citation type="journal article" date="2018" name="BMC Genomics">
        <title>Genomic evidence for intraspecific hybridization in a clonal and extremely halotolerant yeast.</title>
        <authorList>
            <person name="Gostincar C."/>
            <person name="Stajich J.E."/>
            <person name="Zupancic J."/>
            <person name="Zalar P."/>
            <person name="Gunde-Cimerman N."/>
        </authorList>
    </citation>
    <scope>NUCLEOTIDE SEQUENCE [LARGE SCALE GENOMIC DNA]</scope>
    <source>
        <strain evidence="2 3">EXF-120</strain>
    </source>
</reference>
<feature type="region of interest" description="Disordered" evidence="1">
    <location>
        <begin position="1"/>
        <end position="38"/>
    </location>
</feature>
<feature type="region of interest" description="Disordered" evidence="1">
    <location>
        <begin position="142"/>
        <end position="187"/>
    </location>
</feature>
<evidence type="ECO:0008006" key="4">
    <source>
        <dbReference type="Google" id="ProtNLM"/>
    </source>
</evidence>
<feature type="region of interest" description="Disordered" evidence="1">
    <location>
        <begin position="198"/>
        <end position="217"/>
    </location>
</feature>
<dbReference type="EMBL" id="QWIT01000213">
    <property type="protein sequence ID" value="RMZ28224.1"/>
    <property type="molecule type" value="Genomic_DNA"/>
</dbReference>
<evidence type="ECO:0000313" key="3">
    <source>
        <dbReference type="Proteomes" id="UP000281677"/>
    </source>
</evidence>
<dbReference type="PANTHER" id="PTHR42085">
    <property type="entry name" value="F-BOX DOMAIN-CONTAINING PROTEIN"/>
    <property type="match status" value="1"/>
</dbReference>
<dbReference type="OrthoDB" id="3849782at2759"/>